<keyword evidence="2" id="KW-1185">Reference proteome</keyword>
<evidence type="ECO:0000313" key="1">
    <source>
        <dbReference type="EMBL" id="CAI9266689.1"/>
    </source>
</evidence>
<sequence length="107" mass="12555">MEIWVINVRKWFQFILIQRPCGGAVDTVGAETNLSSRFLQNPHYVKQFHILAVVEDSLYTNVPLIWTEIGQHNPMSGWEKKNTYKFCHSILHENLKYYASASVTYHR</sequence>
<dbReference type="AlphaFoldDB" id="A0AA35UXY6"/>
<dbReference type="EMBL" id="OX465077">
    <property type="protein sequence ID" value="CAI9266689.1"/>
    <property type="molecule type" value="Genomic_DNA"/>
</dbReference>
<organism evidence="1 2">
    <name type="scientific">Lactuca saligna</name>
    <name type="common">Willowleaf lettuce</name>
    <dbReference type="NCBI Taxonomy" id="75948"/>
    <lineage>
        <taxon>Eukaryota</taxon>
        <taxon>Viridiplantae</taxon>
        <taxon>Streptophyta</taxon>
        <taxon>Embryophyta</taxon>
        <taxon>Tracheophyta</taxon>
        <taxon>Spermatophyta</taxon>
        <taxon>Magnoliopsida</taxon>
        <taxon>eudicotyledons</taxon>
        <taxon>Gunneridae</taxon>
        <taxon>Pentapetalae</taxon>
        <taxon>asterids</taxon>
        <taxon>campanulids</taxon>
        <taxon>Asterales</taxon>
        <taxon>Asteraceae</taxon>
        <taxon>Cichorioideae</taxon>
        <taxon>Cichorieae</taxon>
        <taxon>Lactucinae</taxon>
        <taxon>Lactuca</taxon>
    </lineage>
</organism>
<evidence type="ECO:0000313" key="2">
    <source>
        <dbReference type="Proteomes" id="UP001177003"/>
    </source>
</evidence>
<name>A0AA35UXY6_LACSI</name>
<protein>
    <submittedName>
        <fullName evidence="1">Uncharacterized protein</fullName>
    </submittedName>
</protein>
<accession>A0AA35UXY6</accession>
<proteinExistence type="predicted"/>
<dbReference type="Proteomes" id="UP001177003">
    <property type="component" value="Chromosome 1"/>
</dbReference>
<gene>
    <name evidence="1" type="ORF">LSALG_LOCUS7227</name>
</gene>
<reference evidence="1" key="1">
    <citation type="submission" date="2023-04" db="EMBL/GenBank/DDBJ databases">
        <authorList>
            <person name="Vijverberg K."/>
            <person name="Xiong W."/>
            <person name="Schranz E."/>
        </authorList>
    </citation>
    <scope>NUCLEOTIDE SEQUENCE</scope>
</reference>